<dbReference type="RefSeq" id="WP_088874579.1">
    <property type="nucleotide sequence ID" value="NZ_CP022112.1"/>
</dbReference>
<proteinExistence type="predicted"/>
<dbReference type="KEGG" id="nao:Y958_24750"/>
<dbReference type="AlphaFoldDB" id="A0A248JZJ7"/>
<accession>A0A248JZJ7</accession>
<evidence type="ECO:0000313" key="2">
    <source>
        <dbReference type="Proteomes" id="UP000197153"/>
    </source>
</evidence>
<dbReference type="Proteomes" id="UP000197153">
    <property type="component" value="Chromosome 3"/>
</dbReference>
<gene>
    <name evidence="1" type="ORF">Y958_24750</name>
</gene>
<organism evidence="1 2">
    <name type="scientific">Nitrospirillum viridazoti CBAmc</name>
    <dbReference type="NCBI Taxonomy" id="1441467"/>
    <lineage>
        <taxon>Bacteria</taxon>
        <taxon>Pseudomonadati</taxon>
        <taxon>Pseudomonadota</taxon>
        <taxon>Alphaproteobacteria</taxon>
        <taxon>Rhodospirillales</taxon>
        <taxon>Azospirillaceae</taxon>
        <taxon>Nitrospirillum</taxon>
        <taxon>Nitrospirillum viridazoti</taxon>
    </lineage>
</organism>
<sequence length="61" mass="6269">MARYSIDHGTTIARALGCPAAPTPATAIDAAVIDIVEAEEALYIVTELPEDAVPKAGTFLG</sequence>
<dbReference type="EMBL" id="CP022112">
    <property type="protein sequence ID" value="ASG24135.1"/>
    <property type="molecule type" value="Genomic_DNA"/>
</dbReference>
<evidence type="ECO:0000313" key="1">
    <source>
        <dbReference type="EMBL" id="ASG24135.1"/>
    </source>
</evidence>
<protein>
    <submittedName>
        <fullName evidence="1">Uncharacterized protein</fullName>
    </submittedName>
</protein>
<keyword evidence="2" id="KW-1185">Reference proteome</keyword>
<name>A0A248JZJ7_9PROT</name>
<reference evidence="1 2" key="1">
    <citation type="submission" date="2017-06" db="EMBL/GenBank/DDBJ databases">
        <title>Complete genome sequence of Nitrospirillum amazonense strain CBAmC, an endophytic nitrogen-fixing and plant growth-promoting bacterium, isolated from sugarcane.</title>
        <authorList>
            <person name="Schwab S."/>
            <person name="dos Santos Teixeira K.R."/>
            <person name="Simoes Araujo J.L."/>
            <person name="Soares Vidal M."/>
            <person name="Borges de Freitas H.R."/>
            <person name="Rivello Crivelaro A.L."/>
            <person name="Bueno de Camargo Nunes A."/>
            <person name="dos Santos C.M."/>
            <person name="Palmeira da Silva Rosa D."/>
            <person name="da Silva Padilha D."/>
            <person name="da Silva E."/>
            <person name="Araujo Terra L."/>
            <person name="Soares Mendes V."/>
            <person name="Farinelli L."/>
            <person name="Magalhaes Cruz L."/>
            <person name="Baldani J.I."/>
        </authorList>
    </citation>
    <scope>NUCLEOTIDE SEQUENCE [LARGE SCALE GENOMIC DNA]</scope>
    <source>
        <strain evidence="1 2">CBAmC</strain>
    </source>
</reference>